<reference evidence="1 2" key="1">
    <citation type="submission" date="2021-02" db="EMBL/GenBank/DDBJ databases">
        <title>Sulfurospirillum tamanensis sp. nov.</title>
        <authorList>
            <person name="Frolova A."/>
            <person name="Merkel A."/>
            <person name="Slobodkin A."/>
        </authorList>
    </citation>
    <scope>NUCLEOTIDE SEQUENCE [LARGE SCALE GENOMIC DNA]</scope>
    <source>
        <strain evidence="1 2">T05b</strain>
    </source>
</reference>
<evidence type="ECO:0000313" key="2">
    <source>
        <dbReference type="Proteomes" id="UP000703590"/>
    </source>
</evidence>
<keyword evidence="2" id="KW-1185">Reference proteome</keyword>
<comment type="caution">
    <text evidence="1">The sequence shown here is derived from an EMBL/GenBank/DDBJ whole genome shotgun (WGS) entry which is preliminary data.</text>
</comment>
<dbReference type="RefSeq" id="WP_205457966.1">
    <property type="nucleotide sequence ID" value="NZ_JAFHKK010000002.1"/>
</dbReference>
<dbReference type="EMBL" id="JAFHKK010000002">
    <property type="protein sequence ID" value="MBN2963528.1"/>
    <property type="molecule type" value="Genomic_DNA"/>
</dbReference>
<name>A0ABS2WPH8_9BACT</name>
<protein>
    <submittedName>
        <fullName evidence="1">Uncharacterized protein</fullName>
    </submittedName>
</protein>
<reference evidence="2" key="2">
    <citation type="submission" date="2021-02" db="EMBL/GenBank/DDBJ databases">
        <title>Sulfurospirillum tamanensis sp. nov.</title>
        <authorList>
            <person name="Merkel A.Y."/>
        </authorList>
    </citation>
    <scope>NUCLEOTIDE SEQUENCE [LARGE SCALE GENOMIC DNA]</scope>
    <source>
        <strain evidence="2">T05b</strain>
    </source>
</reference>
<organism evidence="1 2">
    <name type="scientific">Sulfurospirillum tamanense</name>
    <dbReference type="NCBI Taxonomy" id="2813362"/>
    <lineage>
        <taxon>Bacteria</taxon>
        <taxon>Pseudomonadati</taxon>
        <taxon>Campylobacterota</taxon>
        <taxon>Epsilonproteobacteria</taxon>
        <taxon>Campylobacterales</taxon>
        <taxon>Sulfurospirillaceae</taxon>
        <taxon>Sulfurospirillum</taxon>
    </lineage>
</organism>
<evidence type="ECO:0000313" key="1">
    <source>
        <dbReference type="EMBL" id="MBN2963528.1"/>
    </source>
</evidence>
<proteinExistence type="predicted"/>
<accession>A0ABS2WPH8</accession>
<dbReference type="Proteomes" id="UP000703590">
    <property type="component" value="Unassembled WGS sequence"/>
</dbReference>
<reference evidence="1 2" key="3">
    <citation type="submission" date="2021-02" db="EMBL/GenBank/DDBJ databases">
        <authorList>
            <person name="Merkel A.Y."/>
        </authorList>
    </citation>
    <scope>NUCLEOTIDE SEQUENCE [LARGE SCALE GENOMIC DNA]</scope>
    <source>
        <strain evidence="1 2">T05b</strain>
    </source>
</reference>
<gene>
    <name evidence="1" type="ORF">JWV37_01950</name>
</gene>
<sequence>MEDKESVREELKKFAQVRTAFLDHLDATLPKDPSGLGFDFSQAPTLDAKAVYEHFYKLDYQARKCAAILIRTYDLSPS</sequence>